<comment type="caution">
    <text evidence="4">The sequence shown here is derived from an EMBL/GenBank/DDBJ whole genome shotgun (WGS) entry which is preliminary data.</text>
</comment>
<keyword evidence="5" id="KW-1185">Reference proteome</keyword>
<name>A0ABT3QGM9_9PROT</name>
<evidence type="ECO:0000256" key="1">
    <source>
        <dbReference type="ARBA" id="ARBA00022737"/>
    </source>
</evidence>
<feature type="repeat" description="ANK" evidence="3">
    <location>
        <begin position="54"/>
        <end position="86"/>
    </location>
</feature>
<feature type="repeat" description="ANK" evidence="3">
    <location>
        <begin position="120"/>
        <end position="152"/>
    </location>
</feature>
<proteinExistence type="predicted"/>
<keyword evidence="2 3" id="KW-0040">ANK repeat</keyword>
<reference evidence="4 5" key="1">
    <citation type="submission" date="2022-11" db="EMBL/GenBank/DDBJ databases">
        <title>Genome sequencing of Acetobacter type strain.</title>
        <authorList>
            <person name="Heo J."/>
            <person name="Lee D."/>
            <person name="Han B.-H."/>
            <person name="Hong S.-B."/>
            <person name="Kwon S.-W."/>
        </authorList>
    </citation>
    <scope>NUCLEOTIDE SEQUENCE [LARGE SCALE GENOMIC DNA]</scope>
    <source>
        <strain evidence="4 5">KACC 21253</strain>
    </source>
</reference>
<evidence type="ECO:0000256" key="2">
    <source>
        <dbReference type="ARBA" id="ARBA00023043"/>
    </source>
</evidence>
<dbReference type="PANTHER" id="PTHR24171">
    <property type="entry name" value="ANKYRIN REPEAT DOMAIN-CONTAINING PROTEIN 39-RELATED"/>
    <property type="match status" value="1"/>
</dbReference>
<dbReference type="EMBL" id="JAPIUZ010000005">
    <property type="protein sequence ID" value="MCX2564433.1"/>
    <property type="molecule type" value="Genomic_DNA"/>
</dbReference>
<dbReference type="SMART" id="SM00248">
    <property type="entry name" value="ANK"/>
    <property type="match status" value="4"/>
</dbReference>
<evidence type="ECO:0000313" key="5">
    <source>
        <dbReference type="Proteomes" id="UP001301152"/>
    </source>
</evidence>
<dbReference type="PANTHER" id="PTHR24171:SF8">
    <property type="entry name" value="BRCA1-ASSOCIATED RING DOMAIN PROTEIN 1"/>
    <property type="match status" value="1"/>
</dbReference>
<dbReference type="SUPFAM" id="SSF48403">
    <property type="entry name" value="Ankyrin repeat"/>
    <property type="match status" value="1"/>
</dbReference>
<gene>
    <name evidence="4" type="ORF">OQ497_10755</name>
</gene>
<evidence type="ECO:0000256" key="3">
    <source>
        <dbReference type="PROSITE-ProRule" id="PRU00023"/>
    </source>
</evidence>
<dbReference type="InterPro" id="IPR002110">
    <property type="entry name" value="Ankyrin_rpt"/>
</dbReference>
<dbReference type="Pfam" id="PF12796">
    <property type="entry name" value="Ank_2"/>
    <property type="match status" value="1"/>
</dbReference>
<protein>
    <submittedName>
        <fullName evidence="4">Ankyrin repeat domain-containing protein</fullName>
    </submittedName>
</protein>
<sequence length="179" mass="19186">MTQLSSENVPPAAAGEFTQEQIETLFADAVRDGETDLVISFLDAGMSPDLRLEKGYTPLILASYNNHAGVVEQLLAHKAQPDLQDEKGATALAGVAFKGFLPVARLLLDAGASVDLANHVGRTPLMFAVMFGRVEMARLLLEAGASPFLRDGEGLDSFELARRQGNADLLACIQAFQKQ</sequence>
<evidence type="ECO:0000313" key="4">
    <source>
        <dbReference type="EMBL" id="MCX2564433.1"/>
    </source>
</evidence>
<dbReference type="Gene3D" id="1.25.40.20">
    <property type="entry name" value="Ankyrin repeat-containing domain"/>
    <property type="match status" value="1"/>
</dbReference>
<dbReference type="Proteomes" id="UP001301152">
    <property type="component" value="Unassembled WGS sequence"/>
</dbReference>
<keyword evidence="1" id="KW-0677">Repeat</keyword>
<dbReference type="InterPro" id="IPR036770">
    <property type="entry name" value="Ankyrin_rpt-contain_sf"/>
</dbReference>
<feature type="repeat" description="ANK" evidence="3">
    <location>
        <begin position="87"/>
        <end position="119"/>
    </location>
</feature>
<dbReference type="PROSITE" id="PS50297">
    <property type="entry name" value="ANK_REP_REGION"/>
    <property type="match status" value="3"/>
</dbReference>
<accession>A0ABT3QGM9</accession>
<dbReference type="RefSeq" id="WP_173559827.1">
    <property type="nucleotide sequence ID" value="NZ_JAERKX010000010.1"/>
</dbReference>
<dbReference type="PROSITE" id="PS50088">
    <property type="entry name" value="ANK_REPEAT"/>
    <property type="match status" value="3"/>
</dbReference>
<organism evidence="4 5">
    <name type="scientific">Acetobacter thailandicus</name>
    <dbReference type="NCBI Taxonomy" id="1502842"/>
    <lineage>
        <taxon>Bacteria</taxon>
        <taxon>Pseudomonadati</taxon>
        <taxon>Pseudomonadota</taxon>
        <taxon>Alphaproteobacteria</taxon>
        <taxon>Acetobacterales</taxon>
        <taxon>Acetobacteraceae</taxon>
        <taxon>Acetobacter</taxon>
    </lineage>
</organism>